<dbReference type="PRINTS" id="PR00111">
    <property type="entry name" value="ABHYDROLASE"/>
</dbReference>
<protein>
    <submittedName>
        <fullName evidence="2">Pimeloyl-ACP methyl ester carboxylesterase</fullName>
    </submittedName>
</protein>
<dbReference type="InterPro" id="IPR050266">
    <property type="entry name" value="AB_hydrolase_sf"/>
</dbReference>
<dbReference type="InterPro" id="IPR029058">
    <property type="entry name" value="AB_hydrolase_fold"/>
</dbReference>
<feature type="domain" description="AB hydrolase-1" evidence="1">
    <location>
        <begin position="27"/>
        <end position="149"/>
    </location>
</feature>
<reference evidence="2 3" key="1">
    <citation type="submission" date="2019-06" db="EMBL/GenBank/DDBJ databases">
        <title>Sequencing the genomes of 1000 actinobacteria strains.</title>
        <authorList>
            <person name="Klenk H.-P."/>
        </authorList>
    </citation>
    <scope>NUCLEOTIDE SEQUENCE [LARGE SCALE GENOMIC DNA]</scope>
    <source>
        <strain evidence="2 3">DSM 45928</strain>
    </source>
</reference>
<comment type="caution">
    <text evidence="2">The sequence shown here is derived from an EMBL/GenBank/DDBJ whole genome shotgun (WGS) entry which is preliminary data.</text>
</comment>
<dbReference type="InParanoid" id="A0A543B1Z8"/>
<sequence>MSTQQLHLPDGTIAYDLSGPADGRLAVLVHGLGDTRASYRFLAPALAAAGFRVATMDVRGYGDSSLNWPEYSTPAVARDITELVRHLTDRPAVLAGHSFAAGAVAMVAGRNPELVDRLVMLGPAVTHEPMNPFLGTAAKFMTAYVTPWIMYYRSLYPGPKPADFTSYLSDLKASLKRPGRMVPVKRLMASLTPANDADLSLVTAPTAIVMGGKDGDFADPAAEADKIAADLAGPAEVTVLPVSGHYPHADDAKATNSIVVRFLTERRD</sequence>
<dbReference type="Proteomes" id="UP000317043">
    <property type="component" value="Unassembled WGS sequence"/>
</dbReference>
<dbReference type="AlphaFoldDB" id="A0A543B1Z8"/>
<proteinExistence type="predicted"/>
<name>A0A543B1Z8_9ACTN</name>
<gene>
    <name evidence="2" type="ORF">FB566_4343</name>
</gene>
<evidence type="ECO:0000313" key="3">
    <source>
        <dbReference type="Proteomes" id="UP000317043"/>
    </source>
</evidence>
<accession>A0A543B1Z8</accession>
<evidence type="ECO:0000259" key="1">
    <source>
        <dbReference type="Pfam" id="PF00561"/>
    </source>
</evidence>
<dbReference type="InterPro" id="IPR000073">
    <property type="entry name" value="AB_hydrolase_1"/>
</dbReference>
<organism evidence="2 3">
    <name type="scientific">Stackebrandtia endophytica</name>
    <dbReference type="NCBI Taxonomy" id="1496996"/>
    <lineage>
        <taxon>Bacteria</taxon>
        <taxon>Bacillati</taxon>
        <taxon>Actinomycetota</taxon>
        <taxon>Actinomycetes</taxon>
        <taxon>Glycomycetales</taxon>
        <taxon>Glycomycetaceae</taxon>
        <taxon>Stackebrandtia</taxon>
    </lineage>
</organism>
<keyword evidence="3" id="KW-1185">Reference proteome</keyword>
<dbReference type="InterPro" id="IPR000639">
    <property type="entry name" value="Epox_hydrolase-like"/>
</dbReference>
<dbReference type="PRINTS" id="PR00412">
    <property type="entry name" value="EPOXHYDRLASE"/>
</dbReference>
<dbReference type="PANTHER" id="PTHR43798:SF33">
    <property type="entry name" value="HYDROLASE, PUTATIVE (AFU_ORTHOLOGUE AFUA_2G14860)-RELATED"/>
    <property type="match status" value="1"/>
</dbReference>
<dbReference type="GO" id="GO:0003824">
    <property type="term" value="F:catalytic activity"/>
    <property type="evidence" value="ECO:0007669"/>
    <property type="project" value="InterPro"/>
</dbReference>
<dbReference type="Gene3D" id="3.40.50.1820">
    <property type="entry name" value="alpha/beta hydrolase"/>
    <property type="match status" value="1"/>
</dbReference>
<dbReference type="GO" id="GO:0016020">
    <property type="term" value="C:membrane"/>
    <property type="evidence" value="ECO:0007669"/>
    <property type="project" value="TreeGrafter"/>
</dbReference>
<dbReference type="RefSeq" id="WP_142043536.1">
    <property type="nucleotide sequence ID" value="NZ_JBHTGS010000003.1"/>
</dbReference>
<dbReference type="Pfam" id="PF00561">
    <property type="entry name" value="Abhydrolase_1"/>
    <property type="match status" value="1"/>
</dbReference>
<evidence type="ECO:0000313" key="2">
    <source>
        <dbReference type="EMBL" id="TQL78750.1"/>
    </source>
</evidence>
<dbReference type="OrthoDB" id="3771266at2"/>
<dbReference type="PANTHER" id="PTHR43798">
    <property type="entry name" value="MONOACYLGLYCEROL LIPASE"/>
    <property type="match status" value="1"/>
</dbReference>
<dbReference type="SUPFAM" id="SSF53474">
    <property type="entry name" value="alpha/beta-Hydrolases"/>
    <property type="match status" value="1"/>
</dbReference>
<dbReference type="EMBL" id="VFOW01000001">
    <property type="protein sequence ID" value="TQL78750.1"/>
    <property type="molecule type" value="Genomic_DNA"/>
</dbReference>